<evidence type="ECO:0000313" key="7">
    <source>
        <dbReference type="EMBL" id="TQV87346.1"/>
    </source>
</evidence>
<dbReference type="Proteomes" id="UP000315439">
    <property type="component" value="Unassembled WGS sequence"/>
</dbReference>
<proteinExistence type="inferred from homology"/>
<dbReference type="Gene3D" id="3.30.465.10">
    <property type="match status" value="1"/>
</dbReference>
<keyword evidence="5" id="KW-0560">Oxidoreductase</keyword>
<dbReference type="GO" id="GO:0016491">
    <property type="term" value="F:oxidoreductase activity"/>
    <property type="evidence" value="ECO:0007669"/>
    <property type="project" value="UniProtKB-KW"/>
</dbReference>
<dbReference type="PANTHER" id="PTHR43716:SF1">
    <property type="entry name" value="D-2-HYDROXYGLUTARATE DEHYDROGENASE, MITOCHONDRIAL"/>
    <property type="match status" value="1"/>
</dbReference>
<organism evidence="7 8">
    <name type="scientific">Aliikangiella coralliicola</name>
    <dbReference type="NCBI Taxonomy" id="2592383"/>
    <lineage>
        <taxon>Bacteria</taxon>
        <taxon>Pseudomonadati</taxon>
        <taxon>Pseudomonadota</taxon>
        <taxon>Gammaproteobacteria</taxon>
        <taxon>Oceanospirillales</taxon>
        <taxon>Pleioneaceae</taxon>
        <taxon>Aliikangiella</taxon>
    </lineage>
</organism>
<evidence type="ECO:0000256" key="4">
    <source>
        <dbReference type="ARBA" id="ARBA00022827"/>
    </source>
</evidence>
<dbReference type="EMBL" id="VIKS01000008">
    <property type="protein sequence ID" value="TQV87346.1"/>
    <property type="molecule type" value="Genomic_DNA"/>
</dbReference>
<reference evidence="7 8" key="1">
    <citation type="submission" date="2019-07" db="EMBL/GenBank/DDBJ databases">
        <title>Draft genome for Aliikangiella sp. M105.</title>
        <authorList>
            <person name="Wang G."/>
        </authorList>
    </citation>
    <scope>NUCLEOTIDE SEQUENCE [LARGE SCALE GENOMIC DNA]</scope>
    <source>
        <strain evidence="7 8">M105</strain>
    </source>
</reference>
<keyword evidence="4" id="KW-0274">FAD</keyword>
<dbReference type="Pfam" id="PF02913">
    <property type="entry name" value="FAD-oxidase_C"/>
    <property type="match status" value="1"/>
</dbReference>
<comment type="caution">
    <text evidence="7">The sequence shown here is derived from an EMBL/GenBank/DDBJ whole genome shotgun (WGS) entry which is preliminary data.</text>
</comment>
<evidence type="ECO:0000256" key="1">
    <source>
        <dbReference type="ARBA" id="ARBA00001974"/>
    </source>
</evidence>
<sequence length="461" mass="50462">MTDFTQQLNAIVGESYVLTSKEDLDTYGQDWSRLYSPNPLIVVKPGNTEEVSEIVKLCLQHQVAIVPSGGRTGLSGGAVATNQELVLSLDRLNQITDFNPVDRTVRCGAGVITEQLQNFAEEQGLYYPVDFASAGSSQIGGNIATNAGGIKVLKYGLTRDWVAGLTLVTPSGEVVSMNNGLVKNATGYDLRHLMIGSEGTLGIITEAEMRLTTPPKEPTVMLLAVESLTDISNLLNHFQAQIDLMAFEFFSHAALEKVLAHRELKAPFGDPANYYVLIEFECGDESAMDGAFAAFESAAENGWLVDGVVSQSNQQAEELWQYREGISESISHYPPYKNDIAVKPSQVGEFLEAVDQFVSANYPDFENIWFGHIGDGNLHLNILKPADLPLEDFKAQCAKANPEIFKILQSFNGSISAEHGVGLLKRDYLSFSRSPAEIEMMRAIKNVVDPNNLMNPGKLFQ</sequence>
<evidence type="ECO:0000256" key="2">
    <source>
        <dbReference type="ARBA" id="ARBA00008000"/>
    </source>
</evidence>
<dbReference type="InterPro" id="IPR006094">
    <property type="entry name" value="Oxid_FAD_bind_N"/>
</dbReference>
<dbReference type="AlphaFoldDB" id="A0A545UD01"/>
<dbReference type="GO" id="GO:0022904">
    <property type="term" value="P:respiratory electron transport chain"/>
    <property type="evidence" value="ECO:0007669"/>
    <property type="project" value="TreeGrafter"/>
</dbReference>
<dbReference type="PROSITE" id="PS51387">
    <property type="entry name" value="FAD_PCMH"/>
    <property type="match status" value="1"/>
</dbReference>
<gene>
    <name evidence="7" type="ORF">FLL46_12920</name>
</gene>
<evidence type="ECO:0000256" key="3">
    <source>
        <dbReference type="ARBA" id="ARBA00022630"/>
    </source>
</evidence>
<dbReference type="OrthoDB" id="9811557at2"/>
<dbReference type="InterPro" id="IPR016166">
    <property type="entry name" value="FAD-bd_PCMH"/>
</dbReference>
<feature type="domain" description="FAD-binding PCMH-type" evidence="6">
    <location>
        <begin position="35"/>
        <end position="214"/>
    </location>
</feature>
<dbReference type="InterPro" id="IPR016167">
    <property type="entry name" value="FAD-bd_PCMH_sub1"/>
</dbReference>
<evidence type="ECO:0000256" key="5">
    <source>
        <dbReference type="ARBA" id="ARBA00023002"/>
    </source>
</evidence>
<dbReference type="Pfam" id="PF01565">
    <property type="entry name" value="FAD_binding_4"/>
    <property type="match status" value="1"/>
</dbReference>
<dbReference type="GO" id="GO:0071949">
    <property type="term" value="F:FAD binding"/>
    <property type="evidence" value="ECO:0007669"/>
    <property type="project" value="InterPro"/>
</dbReference>
<comment type="cofactor">
    <cofactor evidence="1">
        <name>FAD</name>
        <dbReference type="ChEBI" id="CHEBI:57692"/>
    </cofactor>
</comment>
<dbReference type="Gene3D" id="3.30.70.2740">
    <property type="match status" value="1"/>
</dbReference>
<keyword evidence="8" id="KW-1185">Reference proteome</keyword>
<dbReference type="SUPFAM" id="SSF56176">
    <property type="entry name" value="FAD-binding/transporter-associated domain-like"/>
    <property type="match status" value="1"/>
</dbReference>
<dbReference type="InterPro" id="IPR036318">
    <property type="entry name" value="FAD-bd_PCMH-like_sf"/>
</dbReference>
<dbReference type="InterPro" id="IPR016164">
    <property type="entry name" value="FAD-linked_Oxase-like_C"/>
</dbReference>
<name>A0A545UD01_9GAMM</name>
<dbReference type="SUPFAM" id="SSF55103">
    <property type="entry name" value="FAD-linked oxidases, C-terminal domain"/>
    <property type="match status" value="1"/>
</dbReference>
<dbReference type="InterPro" id="IPR016171">
    <property type="entry name" value="Vanillyl_alc_oxidase_C-sub2"/>
</dbReference>
<evidence type="ECO:0000259" key="6">
    <source>
        <dbReference type="PROSITE" id="PS51387"/>
    </source>
</evidence>
<dbReference type="RefSeq" id="WP_142893994.1">
    <property type="nucleotide sequence ID" value="NZ_ML660164.1"/>
</dbReference>
<dbReference type="FunFam" id="1.10.45.10:FF:000001">
    <property type="entry name" value="D-lactate dehydrogenase mitochondrial"/>
    <property type="match status" value="1"/>
</dbReference>
<accession>A0A545UD01</accession>
<dbReference type="InterPro" id="IPR004113">
    <property type="entry name" value="FAD-bd_oxidored_4_C"/>
</dbReference>
<dbReference type="InterPro" id="IPR016169">
    <property type="entry name" value="FAD-bd_PCMH_sub2"/>
</dbReference>
<evidence type="ECO:0000313" key="8">
    <source>
        <dbReference type="Proteomes" id="UP000315439"/>
    </source>
</evidence>
<dbReference type="Gene3D" id="3.30.43.10">
    <property type="entry name" value="Uridine Diphospho-n-acetylenolpyruvylglucosamine Reductase, domain 2"/>
    <property type="match status" value="1"/>
</dbReference>
<protein>
    <submittedName>
        <fullName evidence="7">FAD-binding oxidoreductase</fullName>
    </submittedName>
</protein>
<dbReference type="FunFam" id="3.30.465.10:FF:000025">
    <property type="entry name" value="FAD-binding oxidoreductase"/>
    <property type="match status" value="1"/>
</dbReference>
<comment type="similarity">
    <text evidence="2">Belongs to the FAD-binding oxidoreductase/transferase type 4 family.</text>
</comment>
<dbReference type="Gene3D" id="3.30.70.2190">
    <property type="match status" value="1"/>
</dbReference>
<dbReference type="InterPro" id="IPR051264">
    <property type="entry name" value="FAD-oxidored/transferase_4"/>
</dbReference>
<dbReference type="Gene3D" id="1.10.45.10">
    <property type="entry name" value="Vanillyl-alcohol Oxidase, Chain A, domain 4"/>
    <property type="match status" value="1"/>
</dbReference>
<keyword evidence="3" id="KW-0285">Flavoprotein</keyword>
<dbReference type="PANTHER" id="PTHR43716">
    <property type="entry name" value="D-2-HYDROXYGLUTARATE DEHYDROGENASE, MITOCHONDRIAL"/>
    <property type="match status" value="1"/>
</dbReference>